<evidence type="ECO:0000256" key="1">
    <source>
        <dbReference type="ARBA" id="ARBA00022614"/>
    </source>
</evidence>
<protein>
    <recommendedName>
        <fullName evidence="5">Leucine-rich repeat domain-containing protein</fullName>
    </recommendedName>
</protein>
<keyword evidence="1" id="KW-0433">Leucine-rich repeat</keyword>
<dbReference type="PANTHER" id="PTHR46652">
    <property type="entry name" value="LEUCINE-RICH REPEAT AND IQ DOMAIN-CONTAINING PROTEIN 1-RELATED"/>
    <property type="match status" value="1"/>
</dbReference>
<accession>A0AAP9GH07</accession>
<name>A0AAP9GH07_9VIBR</name>
<dbReference type="InterPro" id="IPR001611">
    <property type="entry name" value="Leu-rich_rpt"/>
</dbReference>
<evidence type="ECO:0008006" key="5">
    <source>
        <dbReference type="Google" id="ProtNLM"/>
    </source>
</evidence>
<sequence>MRNALIPLITLALFGCGGSDSGNSATNATKTPLISLSFNDVRFAECIATEAVYNKIEYVEDLHHLNCTGTGITSVWGLDQLTSLTSLELGYNQLTEIDASNLSKLERLNVEANALTQVSLPDGERLTHLNLDENDLTMLDLTGLKELTEFTAVHNPLTRVDWRSEYTKLSRINISNTQLRSMDLTIAPNLFSFAAEDSQLDAMISSTMVKLDSLRLFNTEINLELTHFPNVTLMSLVPASSHVDLSNNPELSYLSLDGDKLQTLDVSALTNLSYLTIWAKNVTQIDISNNVDLTHLTLGYLSLNDLNIDNQNKLEEVNISSATLPSATITYLRNQSITKGFTLVE</sequence>
<dbReference type="InterPro" id="IPR032675">
    <property type="entry name" value="LRR_dom_sf"/>
</dbReference>
<gene>
    <name evidence="3" type="ORF">APZ19_23530</name>
</gene>
<evidence type="ECO:0000256" key="2">
    <source>
        <dbReference type="ARBA" id="ARBA00022737"/>
    </source>
</evidence>
<reference evidence="3 4" key="1">
    <citation type="journal article" date="2015" name="Genome Announc.">
        <title>Draft Genome Sequence of Vibrio owensii Strain SH-14, Which Causes Shrimp Acute Hepatopancreatic Necrosis Disease.</title>
        <authorList>
            <person name="Liu L."/>
            <person name="Xiao J."/>
            <person name="Xia X."/>
            <person name="Pan Y."/>
            <person name="Yan S."/>
            <person name="Wang Y."/>
        </authorList>
    </citation>
    <scope>NUCLEOTIDE SEQUENCE [LARGE SCALE GENOMIC DNA]</scope>
    <source>
        <strain evidence="3 4">SH14</strain>
    </source>
</reference>
<dbReference type="Gene3D" id="3.80.10.10">
    <property type="entry name" value="Ribonuclease Inhibitor"/>
    <property type="match status" value="2"/>
</dbReference>
<dbReference type="RefSeq" id="WP_054822347.1">
    <property type="nucleotide sequence ID" value="NZ_CP045860.1"/>
</dbReference>
<dbReference type="SUPFAM" id="SSF52058">
    <property type="entry name" value="L domain-like"/>
    <property type="match status" value="1"/>
</dbReference>
<evidence type="ECO:0000313" key="4">
    <source>
        <dbReference type="Proteomes" id="UP000390336"/>
    </source>
</evidence>
<proteinExistence type="predicted"/>
<keyword evidence="2" id="KW-0677">Repeat</keyword>
<dbReference type="PROSITE" id="PS51257">
    <property type="entry name" value="PROKAR_LIPOPROTEIN"/>
    <property type="match status" value="1"/>
</dbReference>
<organism evidence="3 4">
    <name type="scientific">Vibrio owensii</name>
    <dbReference type="NCBI Taxonomy" id="696485"/>
    <lineage>
        <taxon>Bacteria</taxon>
        <taxon>Pseudomonadati</taxon>
        <taxon>Pseudomonadota</taxon>
        <taxon>Gammaproteobacteria</taxon>
        <taxon>Vibrionales</taxon>
        <taxon>Vibrionaceae</taxon>
        <taxon>Vibrio</taxon>
    </lineage>
</organism>
<dbReference type="AlphaFoldDB" id="A0AAP9GH07"/>
<dbReference type="PANTHER" id="PTHR46652:SF3">
    <property type="entry name" value="LEUCINE-RICH REPEAT-CONTAINING PROTEIN 9"/>
    <property type="match status" value="1"/>
</dbReference>
<dbReference type="PROSITE" id="PS51450">
    <property type="entry name" value="LRR"/>
    <property type="match status" value="1"/>
</dbReference>
<evidence type="ECO:0000313" key="3">
    <source>
        <dbReference type="EMBL" id="QGH50061.1"/>
    </source>
</evidence>
<dbReference type="InterPro" id="IPR050836">
    <property type="entry name" value="SDS22/Internalin_LRR"/>
</dbReference>
<dbReference type="Proteomes" id="UP000390336">
    <property type="component" value="Chromosome 2"/>
</dbReference>
<dbReference type="EMBL" id="CP045860">
    <property type="protein sequence ID" value="QGH50061.1"/>
    <property type="molecule type" value="Genomic_DNA"/>
</dbReference>